<feature type="active site" description="Proton donor/acceptor" evidence="7">
    <location>
        <position position="74"/>
    </location>
</feature>
<dbReference type="UniPathway" id="UPA00219"/>
<dbReference type="PANTHER" id="PTHR21198">
    <property type="entry name" value="GLUTAMATE RACEMASE"/>
    <property type="match status" value="1"/>
</dbReference>
<keyword evidence="6 7" id="KW-0961">Cell wall biogenesis/degradation</keyword>
<dbReference type="InterPro" id="IPR033134">
    <property type="entry name" value="Asp/Glu_racemase_AS_2"/>
</dbReference>
<dbReference type="EMBL" id="NNSR01000038">
    <property type="protein sequence ID" value="PKD31851.1"/>
    <property type="molecule type" value="Genomic_DNA"/>
</dbReference>
<comment type="similarity">
    <text evidence="7">Belongs to the aspartate/glutamate racemases family.</text>
</comment>
<keyword evidence="4 7" id="KW-0573">Peptidoglycan synthesis</keyword>
<sequence length="272" mass="30110">MSCQDAIGVFDSGLGGLSAVKEFLHVLPNEKIIYFGDTGRVPYGNRSRETISKYAFQDASFLLKHNVKTIVAACGTVSSVAGDMLEERLPVPYTGVVNPTAFIADRKTKNGKIGIIGTAATISSHSYKLRLEKLNPKYKVYEQACPLFVPLVENGFICRDDQIVRLVIRRYLSELKETGVDTLILGCTHYPLLRDAIADFMGDGVTLVDSGYETAIYCAKILRENKLLNTSGEHYTPEFYVSDTPDGFKSVAGLFLGRDMEHTVTQIDIEQY</sequence>
<dbReference type="FunFam" id="3.40.50.1860:FF:000001">
    <property type="entry name" value="Glutamate racemase"/>
    <property type="match status" value="1"/>
</dbReference>
<evidence type="ECO:0000256" key="7">
    <source>
        <dbReference type="HAMAP-Rule" id="MF_00258"/>
    </source>
</evidence>
<comment type="caution">
    <text evidence="7">Lacks conserved residue(s) required for the propagation of feature annotation.</text>
</comment>
<dbReference type="Gene3D" id="3.40.50.1860">
    <property type="match status" value="2"/>
</dbReference>
<evidence type="ECO:0000256" key="3">
    <source>
        <dbReference type="ARBA" id="ARBA00022960"/>
    </source>
</evidence>
<feature type="binding site" evidence="7">
    <location>
        <begin position="188"/>
        <end position="189"/>
    </location>
    <ligand>
        <name>substrate</name>
    </ligand>
</feature>
<dbReference type="AlphaFoldDB" id="A0A2N0UXY1"/>
<dbReference type="GO" id="GO:0071555">
    <property type="term" value="P:cell wall organization"/>
    <property type="evidence" value="ECO:0007669"/>
    <property type="project" value="UniProtKB-KW"/>
</dbReference>
<dbReference type="InterPro" id="IPR001920">
    <property type="entry name" value="Asp/Glu_race"/>
</dbReference>
<evidence type="ECO:0000256" key="5">
    <source>
        <dbReference type="ARBA" id="ARBA00023235"/>
    </source>
</evidence>
<comment type="caution">
    <text evidence="8">The sequence shown here is derived from an EMBL/GenBank/DDBJ whole genome shotgun (WGS) entry which is preliminary data.</text>
</comment>
<dbReference type="NCBIfam" id="TIGR00067">
    <property type="entry name" value="glut_race"/>
    <property type="match status" value="1"/>
</dbReference>
<dbReference type="EC" id="5.1.1.3" evidence="2 7"/>
<keyword evidence="5 7" id="KW-0413">Isomerase</keyword>
<accession>A0A2N0UXY1</accession>
<dbReference type="PROSITE" id="PS00924">
    <property type="entry name" value="ASP_GLU_RACEMASE_2"/>
    <property type="match status" value="1"/>
</dbReference>
<feature type="binding site" evidence="7">
    <location>
        <begin position="11"/>
        <end position="12"/>
    </location>
    <ligand>
        <name>substrate</name>
    </ligand>
</feature>
<evidence type="ECO:0000256" key="2">
    <source>
        <dbReference type="ARBA" id="ARBA00013090"/>
    </source>
</evidence>
<dbReference type="GO" id="GO:0009252">
    <property type="term" value="P:peptidoglycan biosynthetic process"/>
    <property type="evidence" value="ECO:0007669"/>
    <property type="project" value="UniProtKB-UniRule"/>
</dbReference>
<gene>
    <name evidence="7 8" type="primary">murI</name>
    <name evidence="8" type="ORF">RBATCC27255_00767</name>
</gene>
<dbReference type="SUPFAM" id="SSF53681">
    <property type="entry name" value="Aspartate/glutamate racemase"/>
    <property type="match status" value="2"/>
</dbReference>
<comment type="pathway">
    <text evidence="7">Cell wall biogenesis; peptidoglycan biosynthesis.</text>
</comment>
<dbReference type="Pfam" id="PF01177">
    <property type="entry name" value="Asp_Glu_race"/>
    <property type="match status" value="1"/>
</dbReference>
<evidence type="ECO:0000313" key="9">
    <source>
        <dbReference type="Proteomes" id="UP000233425"/>
    </source>
</evidence>
<organism evidence="8 9">
    <name type="scientific">Ruminococcus bromii</name>
    <dbReference type="NCBI Taxonomy" id="40518"/>
    <lineage>
        <taxon>Bacteria</taxon>
        <taxon>Bacillati</taxon>
        <taxon>Bacillota</taxon>
        <taxon>Clostridia</taxon>
        <taxon>Eubacteriales</taxon>
        <taxon>Oscillospiraceae</taxon>
        <taxon>Ruminococcus</taxon>
    </lineage>
</organism>
<dbReference type="GeneID" id="93768719"/>
<comment type="function">
    <text evidence="7">Provides the (R)-glutamate required for cell wall biosynthesis.</text>
</comment>
<dbReference type="GO" id="GO:0008881">
    <property type="term" value="F:glutamate racemase activity"/>
    <property type="evidence" value="ECO:0007669"/>
    <property type="project" value="UniProtKB-UniRule"/>
</dbReference>
<keyword evidence="9" id="KW-1185">Reference proteome</keyword>
<evidence type="ECO:0000256" key="1">
    <source>
        <dbReference type="ARBA" id="ARBA00001602"/>
    </source>
</evidence>
<keyword evidence="3 7" id="KW-0133">Cell shape</keyword>
<feature type="active site" description="Proton donor/acceptor" evidence="7">
    <location>
        <position position="187"/>
    </location>
</feature>
<evidence type="ECO:0000313" key="8">
    <source>
        <dbReference type="EMBL" id="PKD31851.1"/>
    </source>
</evidence>
<dbReference type="InterPro" id="IPR015942">
    <property type="entry name" value="Asp/Glu/hydantoin_racemase"/>
</dbReference>
<dbReference type="GO" id="GO:0008360">
    <property type="term" value="P:regulation of cell shape"/>
    <property type="evidence" value="ECO:0007669"/>
    <property type="project" value="UniProtKB-KW"/>
</dbReference>
<dbReference type="InterPro" id="IPR004391">
    <property type="entry name" value="Glu_race"/>
</dbReference>
<evidence type="ECO:0000256" key="4">
    <source>
        <dbReference type="ARBA" id="ARBA00022984"/>
    </source>
</evidence>
<comment type="catalytic activity">
    <reaction evidence="1 7">
        <text>L-glutamate = D-glutamate</text>
        <dbReference type="Rhea" id="RHEA:12813"/>
        <dbReference type="ChEBI" id="CHEBI:29985"/>
        <dbReference type="ChEBI" id="CHEBI:29986"/>
        <dbReference type="EC" id="5.1.1.3"/>
    </reaction>
</comment>
<feature type="binding site" evidence="7">
    <location>
        <begin position="43"/>
        <end position="44"/>
    </location>
    <ligand>
        <name>substrate</name>
    </ligand>
</feature>
<evidence type="ECO:0000256" key="6">
    <source>
        <dbReference type="ARBA" id="ARBA00023316"/>
    </source>
</evidence>
<dbReference type="RefSeq" id="WP_101028826.1">
    <property type="nucleotide sequence ID" value="NZ_CABMMZ010000038.1"/>
</dbReference>
<name>A0A2N0UXY1_9FIRM</name>
<reference evidence="8" key="1">
    <citation type="journal article" date="2018" name="Environ. Microbiol.">
        <title>Sporulation capability and amylosome conservation among diverse human colonic and rumen isolates of the keystone starch-degrader Ruminococcus bromii.</title>
        <authorList>
            <person name="Mukhopadhya I."/>
            <person name="Morais S."/>
            <person name="Laverde-Gomez J."/>
            <person name="Sheridan P.O."/>
            <person name="Walker A.W."/>
            <person name="Kelly W."/>
            <person name="Klieve A.V."/>
            <person name="Ouwerkerk D."/>
            <person name="Duncan S.H."/>
            <person name="Louis P."/>
            <person name="Koropatkin N."/>
            <person name="Cockburn D."/>
            <person name="Kibler R."/>
            <person name="Cooper P.J."/>
            <person name="Sandoval C."/>
            <person name="Crost E."/>
            <person name="Juge N."/>
            <person name="Bayer E.A."/>
            <person name="Flint H.J."/>
        </authorList>
    </citation>
    <scope>NUCLEOTIDE SEQUENCE [LARGE SCALE GENOMIC DNA]</scope>
    <source>
        <strain evidence="8">ATCC 27255</strain>
    </source>
</reference>
<dbReference type="Proteomes" id="UP000233425">
    <property type="component" value="Unassembled WGS sequence"/>
</dbReference>
<proteinExistence type="inferred from homology"/>
<dbReference type="PANTHER" id="PTHR21198:SF2">
    <property type="entry name" value="GLUTAMATE RACEMASE"/>
    <property type="match status" value="1"/>
</dbReference>
<dbReference type="HAMAP" id="MF_00258">
    <property type="entry name" value="Glu_racemase"/>
    <property type="match status" value="1"/>
</dbReference>
<protein>
    <recommendedName>
        <fullName evidence="2 7">Glutamate racemase</fullName>
        <ecNumber evidence="2 7">5.1.1.3</ecNumber>
    </recommendedName>
</protein>